<accession>A0A7C2PAX3</accession>
<organism evidence="3">
    <name type="scientific">Schlesneria paludicola</name>
    <dbReference type="NCBI Taxonomy" id="360056"/>
    <lineage>
        <taxon>Bacteria</taxon>
        <taxon>Pseudomonadati</taxon>
        <taxon>Planctomycetota</taxon>
        <taxon>Planctomycetia</taxon>
        <taxon>Planctomycetales</taxon>
        <taxon>Planctomycetaceae</taxon>
        <taxon>Schlesneria</taxon>
    </lineage>
</organism>
<keyword evidence="2" id="KW-0732">Signal</keyword>
<name>A0A7C2PAX3_9PLAN</name>
<dbReference type="AlphaFoldDB" id="A0A7C2PAX3"/>
<proteinExistence type="predicted"/>
<dbReference type="EMBL" id="DSOK01000293">
    <property type="protein sequence ID" value="HEN15856.1"/>
    <property type="molecule type" value="Genomic_DNA"/>
</dbReference>
<gene>
    <name evidence="3" type="ORF">ENQ76_10360</name>
</gene>
<evidence type="ECO:0000313" key="3">
    <source>
        <dbReference type="EMBL" id="HEN15856.1"/>
    </source>
</evidence>
<protein>
    <submittedName>
        <fullName evidence="3">Uncharacterized protein</fullName>
    </submittedName>
</protein>
<reference evidence="3" key="1">
    <citation type="journal article" date="2020" name="mSystems">
        <title>Genome- and Community-Level Interaction Insights into Carbon Utilization and Element Cycling Functions of Hydrothermarchaeota in Hydrothermal Sediment.</title>
        <authorList>
            <person name="Zhou Z."/>
            <person name="Liu Y."/>
            <person name="Xu W."/>
            <person name="Pan J."/>
            <person name="Luo Z.H."/>
            <person name="Li M."/>
        </authorList>
    </citation>
    <scope>NUCLEOTIDE SEQUENCE [LARGE SCALE GENOMIC DNA]</scope>
    <source>
        <strain evidence="3">SpSt-339</strain>
    </source>
</reference>
<comment type="caution">
    <text evidence="3">The sequence shown here is derived from an EMBL/GenBank/DDBJ whole genome shotgun (WGS) entry which is preliminary data.</text>
</comment>
<feature type="region of interest" description="Disordered" evidence="1">
    <location>
        <begin position="57"/>
        <end position="110"/>
    </location>
</feature>
<feature type="chain" id="PRO_5027870862" evidence="2">
    <location>
        <begin position="20"/>
        <end position="110"/>
    </location>
</feature>
<evidence type="ECO:0000256" key="2">
    <source>
        <dbReference type="SAM" id="SignalP"/>
    </source>
</evidence>
<dbReference type="PROSITE" id="PS51257">
    <property type="entry name" value="PROKAR_LIPOPROTEIN"/>
    <property type="match status" value="1"/>
</dbReference>
<evidence type="ECO:0000256" key="1">
    <source>
        <dbReference type="SAM" id="MobiDB-lite"/>
    </source>
</evidence>
<sequence length="110" mass="10841">MRRLGTLIAVVAIASVSLGCQQLGLRSACGTAPGCGCTATSAACHCSAGQPACGAAAQAAPVPPIDGSSAPSGRYEDAPQKPPVAAPPTQRTAPPPPVDDARAPRPLIFQ</sequence>
<feature type="signal peptide" evidence="2">
    <location>
        <begin position="1"/>
        <end position="19"/>
    </location>
</feature>